<dbReference type="Proteomes" id="UP000693981">
    <property type="component" value="Unassembled WGS sequence"/>
</dbReference>
<sequence>GLSASEESVQVKTIATDSRVVITERRYLKGSIKAVDDVKVEDEERGAIPGLNKLKDLFKGVKKIPTKIGDVYLKKVKAFWAKHPEVLM</sequence>
<accession>A0A8T1V7C8</accession>
<feature type="non-terminal residue" evidence="1">
    <location>
        <position position="1"/>
    </location>
</feature>
<protein>
    <submittedName>
        <fullName evidence="1">Uncharacterized protein</fullName>
    </submittedName>
</protein>
<dbReference type="EMBL" id="JAGDFL010001258">
    <property type="protein sequence ID" value="KAG7376876.1"/>
    <property type="molecule type" value="Genomic_DNA"/>
</dbReference>
<gene>
    <name evidence="1" type="ORF">PHYBOEH_001241</name>
</gene>
<organism evidence="1 2">
    <name type="scientific">Phytophthora boehmeriae</name>
    <dbReference type="NCBI Taxonomy" id="109152"/>
    <lineage>
        <taxon>Eukaryota</taxon>
        <taxon>Sar</taxon>
        <taxon>Stramenopiles</taxon>
        <taxon>Oomycota</taxon>
        <taxon>Peronosporomycetes</taxon>
        <taxon>Peronosporales</taxon>
        <taxon>Peronosporaceae</taxon>
        <taxon>Phytophthora</taxon>
    </lineage>
</organism>
<comment type="caution">
    <text evidence="1">The sequence shown here is derived from an EMBL/GenBank/DDBJ whole genome shotgun (WGS) entry which is preliminary data.</text>
</comment>
<dbReference type="OrthoDB" id="10513987at2759"/>
<dbReference type="AlphaFoldDB" id="A0A8T1V7C8"/>
<reference evidence="1" key="1">
    <citation type="submission" date="2021-02" db="EMBL/GenBank/DDBJ databases">
        <authorList>
            <person name="Palmer J.M."/>
        </authorList>
    </citation>
    <scope>NUCLEOTIDE SEQUENCE</scope>
    <source>
        <strain evidence="1">SCRP23</strain>
    </source>
</reference>
<keyword evidence="2" id="KW-1185">Reference proteome</keyword>
<proteinExistence type="predicted"/>
<evidence type="ECO:0000313" key="2">
    <source>
        <dbReference type="Proteomes" id="UP000693981"/>
    </source>
</evidence>
<evidence type="ECO:0000313" key="1">
    <source>
        <dbReference type="EMBL" id="KAG7376876.1"/>
    </source>
</evidence>
<name>A0A8T1V7C8_9STRA</name>